<organism evidence="1 2">
    <name type="scientific">Halodesulfovibrio aestuarii</name>
    <dbReference type="NCBI Taxonomy" id="126333"/>
    <lineage>
        <taxon>Bacteria</taxon>
        <taxon>Pseudomonadati</taxon>
        <taxon>Thermodesulfobacteriota</taxon>
        <taxon>Desulfovibrionia</taxon>
        <taxon>Desulfovibrionales</taxon>
        <taxon>Desulfovibrionaceae</taxon>
        <taxon>Halodesulfovibrio</taxon>
    </lineage>
</organism>
<dbReference type="InterPro" id="IPR016541">
    <property type="entry name" value="UCP008505"/>
</dbReference>
<dbReference type="AlphaFoldDB" id="A0A8G2C983"/>
<dbReference type="EMBL" id="FQZR01000003">
    <property type="protein sequence ID" value="SHJ05335.1"/>
    <property type="molecule type" value="Genomic_DNA"/>
</dbReference>
<protein>
    <recommendedName>
        <fullName evidence="3">DUF4411 family protein</fullName>
    </recommendedName>
</protein>
<evidence type="ECO:0008006" key="3">
    <source>
        <dbReference type="Google" id="ProtNLM"/>
    </source>
</evidence>
<sequence>MYLLDANVFIQAKNLHYRFPTFPCFWSWLDECNTNGQLASINFIKQELANGNDTLASWAKAASSNWFLQESDIQTQQNFSSIAHWVITHQQFHQTAKNEFLSCGDPWLIAKAKSINATIVTHEKSVPQSKKKIFIPDVCIQYGVQYIDTFDLLETLNAQF</sequence>
<name>A0A8G2C983_9BACT</name>
<reference evidence="1 2" key="1">
    <citation type="submission" date="2016-11" db="EMBL/GenBank/DDBJ databases">
        <authorList>
            <person name="Varghese N."/>
            <person name="Submissions S."/>
        </authorList>
    </citation>
    <scope>NUCLEOTIDE SEQUENCE [LARGE SCALE GENOMIC DNA]</scope>
    <source>
        <strain evidence="1 2">DSM 17919</strain>
    </source>
</reference>
<dbReference type="SUPFAM" id="SSF88723">
    <property type="entry name" value="PIN domain-like"/>
    <property type="match status" value="1"/>
</dbReference>
<evidence type="ECO:0000313" key="2">
    <source>
        <dbReference type="Proteomes" id="UP000184001"/>
    </source>
</evidence>
<dbReference type="InterPro" id="IPR029060">
    <property type="entry name" value="PIN-like_dom_sf"/>
</dbReference>
<proteinExistence type="predicted"/>
<evidence type="ECO:0000313" key="1">
    <source>
        <dbReference type="EMBL" id="SHJ05335.1"/>
    </source>
</evidence>
<dbReference type="Proteomes" id="UP000184001">
    <property type="component" value="Unassembled WGS sequence"/>
</dbReference>
<comment type="caution">
    <text evidence="1">The sequence shown here is derived from an EMBL/GenBank/DDBJ whole genome shotgun (WGS) entry which is preliminary data.</text>
</comment>
<accession>A0A8G2C983</accession>
<gene>
    <name evidence="1" type="ORF">SAMN05660830_01494</name>
</gene>
<dbReference type="RefSeq" id="WP_020000543.1">
    <property type="nucleotide sequence ID" value="NZ_CP192219.1"/>
</dbReference>
<dbReference type="Pfam" id="PF14367">
    <property type="entry name" value="DUF4411"/>
    <property type="match status" value="1"/>
</dbReference>